<gene>
    <name evidence="2" type="ORF">K402DRAFT_391158</name>
</gene>
<sequence length="718" mass="79917">MAAASRQLASTVSHGARTSLLEIPAFLCPFLRHPSIRTLSRDAPLQPARRFHTSSRAREEAKEASLQPSEDSNIASDIYHSRKPSLPISCPGCGATSQTVESSQAGYYSTVRLDGKSKSKPKSLLKRKQEEVVFRAAMQAKSGLLEQFGFDTSLKNEDERAQETTRKPDAPFCDRCYNLTHHNIGVPIAHPSVQSLEDTIMESPHKINHIYHVLDAADFPMSLVPNLTQRLSLSRLRTQNRRSKSNRYVHGRIADMSFIITRSDLLGPTKEHVNKLLPYFQDVLREALGRTGHNVRLGNVSLVSSKRGWWNTAVKKQIWDDGGANWLVGKVNVGKSNLFEVIFPKGRKDINIGKVREGVRKRDYERALASNPFNETKIIAPASKRLAAEEELAEEDLAEETQSQEDENDGFQDDVEFDEYSLLPPAQIETNYPVMPIVSALPGTTASPIRIPFGGGRGELIDLPGLARGNLETHVLPEHRKELIMKGRLAPERESVKPGQSVLFGGGLIRITPTTPDLVFLVHSFVPLASHITTTEKAISVQTGKRQSGIQSIVEPASMAKMASASKIQLKWDVTKKHLGSTMKTHSGREIKVEELPFTIYSADILIEGCGWVELVAQVRKKKKEIVVVGAETDQRPGHVIFDNLPDEESSFDKSEEETGNIIPEVEVFSPEGKFVSSRRPMSAWLFNRPKPVSANKRNARPRRSMKSVKAQRAPQKH</sequence>
<feature type="region of interest" description="Disordered" evidence="1">
    <location>
        <begin position="390"/>
        <end position="410"/>
    </location>
</feature>
<reference evidence="2" key="1">
    <citation type="journal article" date="2020" name="Stud. Mycol.">
        <title>101 Dothideomycetes genomes: a test case for predicting lifestyles and emergence of pathogens.</title>
        <authorList>
            <person name="Haridas S."/>
            <person name="Albert R."/>
            <person name="Binder M."/>
            <person name="Bloem J."/>
            <person name="Labutti K."/>
            <person name="Salamov A."/>
            <person name="Andreopoulos B."/>
            <person name="Baker S."/>
            <person name="Barry K."/>
            <person name="Bills G."/>
            <person name="Bluhm B."/>
            <person name="Cannon C."/>
            <person name="Castanera R."/>
            <person name="Culley D."/>
            <person name="Daum C."/>
            <person name="Ezra D."/>
            <person name="Gonzalez J."/>
            <person name="Henrissat B."/>
            <person name="Kuo A."/>
            <person name="Liang C."/>
            <person name="Lipzen A."/>
            <person name="Lutzoni F."/>
            <person name="Magnuson J."/>
            <person name="Mondo S."/>
            <person name="Nolan M."/>
            <person name="Ohm R."/>
            <person name="Pangilinan J."/>
            <person name="Park H.-J."/>
            <person name="Ramirez L."/>
            <person name="Alfaro M."/>
            <person name="Sun H."/>
            <person name="Tritt A."/>
            <person name="Yoshinaga Y."/>
            <person name="Zwiers L.-H."/>
            <person name="Turgeon B."/>
            <person name="Goodwin S."/>
            <person name="Spatafora J."/>
            <person name="Crous P."/>
            <person name="Grigoriev I."/>
        </authorList>
    </citation>
    <scope>NUCLEOTIDE SEQUENCE</scope>
    <source>
        <strain evidence="2">CBS 113979</strain>
    </source>
</reference>
<dbReference type="GO" id="GO:0005739">
    <property type="term" value="C:mitochondrion"/>
    <property type="evidence" value="ECO:0007669"/>
    <property type="project" value="TreeGrafter"/>
</dbReference>
<dbReference type="InterPro" id="IPR027417">
    <property type="entry name" value="P-loop_NTPase"/>
</dbReference>
<keyword evidence="3" id="KW-1185">Reference proteome</keyword>
<feature type="region of interest" description="Disordered" evidence="1">
    <location>
        <begin position="41"/>
        <end position="74"/>
    </location>
</feature>
<protein>
    <recommendedName>
        <fullName evidence="4">Genetic interactor of prohibitins 3, mitochondrial</fullName>
    </recommendedName>
</protein>
<proteinExistence type="predicted"/>
<dbReference type="EMBL" id="ML977146">
    <property type="protein sequence ID" value="KAF1988991.1"/>
    <property type="molecule type" value="Genomic_DNA"/>
</dbReference>
<name>A0A6G1H714_9PEZI</name>
<dbReference type="Proteomes" id="UP000800041">
    <property type="component" value="Unassembled WGS sequence"/>
</dbReference>
<evidence type="ECO:0000256" key="1">
    <source>
        <dbReference type="SAM" id="MobiDB-lite"/>
    </source>
</evidence>
<dbReference type="InterPro" id="IPR050896">
    <property type="entry name" value="Mito_lipid_metab_GTPase"/>
</dbReference>
<feature type="region of interest" description="Disordered" evidence="1">
    <location>
        <begin position="687"/>
        <end position="718"/>
    </location>
</feature>
<dbReference type="PANTHER" id="PTHR46434:SF1">
    <property type="entry name" value="GENETIC INTERACTOR OF PROHIBITINS 3, MITOCHONDRIAL"/>
    <property type="match status" value="1"/>
</dbReference>
<accession>A0A6G1H714</accession>
<feature type="compositionally biased region" description="Acidic residues" evidence="1">
    <location>
        <begin position="645"/>
        <end position="658"/>
    </location>
</feature>
<dbReference type="AlphaFoldDB" id="A0A6G1H714"/>
<dbReference type="SUPFAM" id="SSF52540">
    <property type="entry name" value="P-loop containing nucleoside triphosphate hydrolases"/>
    <property type="match status" value="1"/>
</dbReference>
<dbReference type="Gene3D" id="3.40.50.300">
    <property type="entry name" value="P-loop containing nucleotide triphosphate hydrolases"/>
    <property type="match status" value="1"/>
</dbReference>
<organism evidence="2 3">
    <name type="scientific">Aulographum hederae CBS 113979</name>
    <dbReference type="NCBI Taxonomy" id="1176131"/>
    <lineage>
        <taxon>Eukaryota</taxon>
        <taxon>Fungi</taxon>
        <taxon>Dikarya</taxon>
        <taxon>Ascomycota</taxon>
        <taxon>Pezizomycotina</taxon>
        <taxon>Dothideomycetes</taxon>
        <taxon>Pleosporomycetidae</taxon>
        <taxon>Aulographales</taxon>
        <taxon>Aulographaceae</taxon>
    </lineage>
</organism>
<evidence type="ECO:0000313" key="3">
    <source>
        <dbReference type="Proteomes" id="UP000800041"/>
    </source>
</evidence>
<dbReference type="PANTHER" id="PTHR46434">
    <property type="entry name" value="GENETIC INTERACTOR OF PROHIBITINS 3, MITOCHONDRIAL"/>
    <property type="match status" value="1"/>
</dbReference>
<feature type="region of interest" description="Disordered" evidence="1">
    <location>
        <begin position="639"/>
        <end position="658"/>
    </location>
</feature>
<feature type="compositionally biased region" description="Basic residues" evidence="1">
    <location>
        <begin position="698"/>
        <end position="707"/>
    </location>
</feature>
<dbReference type="OrthoDB" id="1696305at2759"/>
<evidence type="ECO:0008006" key="4">
    <source>
        <dbReference type="Google" id="ProtNLM"/>
    </source>
</evidence>
<evidence type="ECO:0000313" key="2">
    <source>
        <dbReference type="EMBL" id="KAF1988991.1"/>
    </source>
</evidence>